<evidence type="ECO:0000313" key="5">
    <source>
        <dbReference type="Proteomes" id="UP000663832"/>
    </source>
</evidence>
<feature type="region of interest" description="Disordered" evidence="2">
    <location>
        <begin position="150"/>
        <end position="200"/>
    </location>
</feature>
<accession>A0A815ZS17</accession>
<evidence type="ECO:0000313" key="4">
    <source>
        <dbReference type="EMBL" id="CAF1586975.1"/>
    </source>
</evidence>
<organism evidence="4 5">
    <name type="scientific">Adineta steineri</name>
    <dbReference type="NCBI Taxonomy" id="433720"/>
    <lineage>
        <taxon>Eukaryota</taxon>
        <taxon>Metazoa</taxon>
        <taxon>Spiralia</taxon>
        <taxon>Gnathifera</taxon>
        <taxon>Rotifera</taxon>
        <taxon>Eurotatoria</taxon>
        <taxon>Bdelloidea</taxon>
        <taxon>Adinetida</taxon>
        <taxon>Adinetidae</taxon>
        <taxon>Adineta</taxon>
    </lineage>
</organism>
<feature type="region of interest" description="Disordered" evidence="2">
    <location>
        <begin position="209"/>
        <end position="228"/>
    </location>
</feature>
<dbReference type="EMBL" id="CAJNOM010001027">
    <property type="protein sequence ID" value="CAF1586975.1"/>
    <property type="molecule type" value="Genomic_DNA"/>
</dbReference>
<feature type="region of interest" description="Disordered" evidence="2">
    <location>
        <begin position="89"/>
        <end position="125"/>
    </location>
</feature>
<feature type="compositionally biased region" description="Polar residues" evidence="2">
    <location>
        <begin position="111"/>
        <end position="125"/>
    </location>
</feature>
<reference evidence="4" key="1">
    <citation type="submission" date="2021-02" db="EMBL/GenBank/DDBJ databases">
        <authorList>
            <person name="Nowell W R."/>
        </authorList>
    </citation>
    <scope>NUCLEOTIDE SEQUENCE</scope>
</reference>
<feature type="coiled-coil region" evidence="1">
    <location>
        <begin position="51"/>
        <end position="78"/>
    </location>
</feature>
<keyword evidence="5" id="KW-1185">Reference proteome</keyword>
<dbReference type="AlphaFoldDB" id="A0A815ZS17"/>
<gene>
    <name evidence="3" type="ORF">BJG266_LOCUS33589</name>
    <name evidence="4" type="ORF">QVE165_LOCUS50759</name>
</gene>
<feature type="compositionally biased region" description="Acidic residues" evidence="2">
    <location>
        <begin position="158"/>
        <end position="170"/>
    </location>
</feature>
<name>A0A815ZS17_9BILA</name>
<feature type="region of interest" description="Disordered" evidence="2">
    <location>
        <begin position="1"/>
        <end position="24"/>
    </location>
</feature>
<evidence type="ECO:0000256" key="1">
    <source>
        <dbReference type="SAM" id="Coils"/>
    </source>
</evidence>
<feature type="compositionally biased region" description="Low complexity" evidence="2">
    <location>
        <begin position="11"/>
        <end position="20"/>
    </location>
</feature>
<comment type="caution">
    <text evidence="4">The sequence shown here is derived from an EMBL/GenBank/DDBJ whole genome shotgun (WGS) entry which is preliminary data.</text>
</comment>
<dbReference type="OrthoDB" id="10050452at2759"/>
<sequence>MGKRTNLKRLSSVSQSASKSVDTKARKRIEELYELTDEIINAYNEINDKYINQIYRKYKQLQEVNARLKEQLNSHHCTGCKCTNQSIGDEEEEVDDGNNSVHEPDDDYRIKNSTLPSSSTNSVITRSKKNNPFIIADIEDTQNFDANDSRFIRNIPDNDNENDNDNEELETSMNTSANSRKPTSKNGNDSDVGSEEEDMAELWSWAAQGRESDTPNNSSNLPSDEANTTALNGKTLSMITFRPVNNENDLKYNFMVKKNELEIWSLRLCGTIVFTINESNDEDSGMGQLPVALQEVIRRKAARNKKDKFYLLHIPRYPALCEFLRDKSRTSFDHRPSDIQVRPLIANSISQHLANDSKARMRVRDELREIHRSYMRTFMTDPHVVAGKLTVSKSKQIPVKKSPV</sequence>
<dbReference type="Proteomes" id="UP000663832">
    <property type="component" value="Unassembled WGS sequence"/>
</dbReference>
<proteinExistence type="predicted"/>
<dbReference type="EMBL" id="CAJNOI010000660">
    <property type="protein sequence ID" value="CAF1325504.1"/>
    <property type="molecule type" value="Genomic_DNA"/>
</dbReference>
<evidence type="ECO:0000313" key="3">
    <source>
        <dbReference type="EMBL" id="CAF1325504.1"/>
    </source>
</evidence>
<keyword evidence="1" id="KW-0175">Coiled coil</keyword>
<dbReference type="Proteomes" id="UP000663877">
    <property type="component" value="Unassembled WGS sequence"/>
</dbReference>
<protein>
    <submittedName>
        <fullName evidence="4">Uncharacterized protein</fullName>
    </submittedName>
</protein>
<feature type="compositionally biased region" description="Polar residues" evidence="2">
    <location>
        <begin position="214"/>
        <end position="228"/>
    </location>
</feature>
<evidence type="ECO:0000256" key="2">
    <source>
        <dbReference type="SAM" id="MobiDB-lite"/>
    </source>
</evidence>
<feature type="compositionally biased region" description="Polar residues" evidence="2">
    <location>
        <begin position="171"/>
        <end position="191"/>
    </location>
</feature>